<dbReference type="Proteomes" id="UP000535182">
    <property type="component" value="Unassembled WGS sequence"/>
</dbReference>
<comment type="caution">
    <text evidence="1">The sequence shown here is derived from an EMBL/GenBank/DDBJ whole genome shotgun (WGS) entry which is preliminary data.</text>
</comment>
<evidence type="ECO:0000313" key="1">
    <source>
        <dbReference type="EMBL" id="MBB5330713.1"/>
    </source>
</evidence>
<dbReference type="AlphaFoldDB" id="A0A9X0U5R5"/>
<name>A0A9X0U5R5_9BACT</name>
<sequence length="248" mass="28508">MTPGELRAESFTLYPPQARSFAIRNPQVLQRMPLILVSVILRQLIQFPWCFPAERERLSRQFDLMSKMDNASFDGLMSAFSTITLSSELRDMEWVDHPQLFREHLTAYLWSEHQIDRYHKAAQGYQQFVETALKKTAPASPRWTIVTIGQGSEQSDRQLFRKLQPHGTLFTQLDPTGGLEILLAEVRSRAQRYPIEYGLWYIEGGALHAASVGATYPDRDVLRTTCACSKTRVLAFESARLWTKPQWA</sequence>
<protein>
    <submittedName>
        <fullName evidence="1">Uncharacterized protein</fullName>
    </submittedName>
</protein>
<reference evidence="1 2" key="1">
    <citation type="submission" date="2020-08" db="EMBL/GenBank/DDBJ databases">
        <title>Genomic Encyclopedia of Type Strains, Phase IV (KMG-V): Genome sequencing to study the core and pangenomes of soil and plant-associated prokaryotes.</title>
        <authorList>
            <person name="Whitman W."/>
        </authorList>
    </citation>
    <scope>NUCLEOTIDE SEQUENCE [LARGE SCALE GENOMIC DNA]</scope>
    <source>
        <strain evidence="1 2">X5P2</strain>
    </source>
</reference>
<accession>A0A9X0U5R5</accession>
<organism evidence="1 2">
    <name type="scientific">Tunturiibacter gelidiferens</name>
    <dbReference type="NCBI Taxonomy" id="3069689"/>
    <lineage>
        <taxon>Bacteria</taxon>
        <taxon>Pseudomonadati</taxon>
        <taxon>Acidobacteriota</taxon>
        <taxon>Terriglobia</taxon>
        <taxon>Terriglobales</taxon>
        <taxon>Acidobacteriaceae</taxon>
        <taxon>Tunturiibacter</taxon>
    </lineage>
</organism>
<dbReference type="EMBL" id="JACHEB010000011">
    <property type="protein sequence ID" value="MBB5330713.1"/>
    <property type="molecule type" value="Genomic_DNA"/>
</dbReference>
<dbReference type="RefSeq" id="WP_183980404.1">
    <property type="nucleotide sequence ID" value="NZ_JACHEB010000011.1"/>
</dbReference>
<keyword evidence="2" id="KW-1185">Reference proteome</keyword>
<evidence type="ECO:0000313" key="2">
    <source>
        <dbReference type="Proteomes" id="UP000535182"/>
    </source>
</evidence>
<proteinExistence type="predicted"/>
<gene>
    <name evidence="1" type="ORF">HDF14_004349</name>
</gene>